<dbReference type="InterPro" id="IPR001876">
    <property type="entry name" value="Znf_RanBP2"/>
</dbReference>
<comment type="subcellular location">
    <subcellularLocation>
        <location evidence="1">Nucleus</location>
    </subcellularLocation>
</comment>
<keyword evidence="6" id="KW-0539">Nucleus</keyword>
<dbReference type="GO" id="GO:0005634">
    <property type="term" value="C:nucleus"/>
    <property type="evidence" value="ECO:0007669"/>
    <property type="project" value="UniProtKB-SubCell"/>
</dbReference>
<sequence>MTSAAGYLPRAGSISPPLRRPRLDGSHYDTNFDYPAGSRFGRGFRGGGRGGGRFRDVSPPNGLGRGGRSSYGRGYTVDQRVLSPDGEYVHRNDPNLSPREGDWICGNPRCGNLNFARRTYCNNCDEPRYATTGRPTPIRSPVRTGPIRSPLRTGPIRSPLRTGPIRSPRRPYFTSPPSRRSPPDITAPPLDRALRRNFNGYQSPPRGRYRDDRIEYEEEYRGGRNNWLMDEEWERRRGYDRRPLSPLSPRDGVGMMICLVGEGGGIDGCWAGGGAVVICTRGFEERKRGKI</sequence>
<evidence type="ECO:0000256" key="2">
    <source>
        <dbReference type="ARBA" id="ARBA00022723"/>
    </source>
</evidence>
<dbReference type="Gramene" id="ONK80426">
    <property type="protein sequence ID" value="ONK80426"/>
    <property type="gene ID" value="A4U43_C01F17600"/>
</dbReference>
<keyword evidence="3 7" id="KW-0863">Zinc-finger</keyword>
<reference evidence="11" key="1">
    <citation type="journal article" date="2017" name="Nat. Commun.">
        <title>The asparagus genome sheds light on the origin and evolution of a young Y chromosome.</title>
        <authorList>
            <person name="Harkess A."/>
            <person name="Zhou J."/>
            <person name="Xu C."/>
            <person name="Bowers J.E."/>
            <person name="Van der Hulst R."/>
            <person name="Ayyampalayam S."/>
            <person name="Mercati F."/>
            <person name="Riccardi P."/>
            <person name="McKain M.R."/>
            <person name="Kakrana A."/>
            <person name="Tang H."/>
            <person name="Ray J."/>
            <person name="Groenendijk J."/>
            <person name="Arikit S."/>
            <person name="Mathioni S.M."/>
            <person name="Nakano M."/>
            <person name="Shan H."/>
            <person name="Telgmann-Rauber A."/>
            <person name="Kanno A."/>
            <person name="Yue Z."/>
            <person name="Chen H."/>
            <person name="Li W."/>
            <person name="Chen Y."/>
            <person name="Xu X."/>
            <person name="Zhang Y."/>
            <person name="Luo S."/>
            <person name="Chen H."/>
            <person name="Gao J."/>
            <person name="Mao Z."/>
            <person name="Pires J.C."/>
            <person name="Luo M."/>
            <person name="Kudrna D."/>
            <person name="Wing R.A."/>
            <person name="Meyers B.C."/>
            <person name="Yi K."/>
            <person name="Kong H."/>
            <person name="Lavrijsen P."/>
            <person name="Sunseri F."/>
            <person name="Falavigna A."/>
            <person name="Ye Y."/>
            <person name="Leebens-Mack J.H."/>
            <person name="Chen G."/>
        </authorList>
    </citation>
    <scope>NUCLEOTIDE SEQUENCE [LARGE SCALE GENOMIC DNA]</scope>
    <source>
        <strain evidence="11">cv. DH0086</strain>
    </source>
</reference>
<dbReference type="EMBL" id="CM007381">
    <property type="protein sequence ID" value="ONK80426.1"/>
    <property type="molecule type" value="Genomic_DNA"/>
</dbReference>
<name>A0A5P1FQ43_ASPOF</name>
<feature type="region of interest" description="Disordered" evidence="8">
    <location>
        <begin position="132"/>
        <end position="206"/>
    </location>
</feature>
<dbReference type="FunFam" id="4.10.1060.10:FF:000017">
    <property type="entry name" value="FUS RNA-binding protein"/>
    <property type="match status" value="1"/>
</dbReference>
<dbReference type="PANTHER" id="PTHR23238">
    <property type="entry name" value="RNA BINDING PROTEIN"/>
    <property type="match status" value="1"/>
</dbReference>
<evidence type="ECO:0000256" key="8">
    <source>
        <dbReference type="SAM" id="MobiDB-lite"/>
    </source>
</evidence>
<evidence type="ECO:0000256" key="6">
    <source>
        <dbReference type="ARBA" id="ARBA00023242"/>
    </source>
</evidence>
<evidence type="ECO:0000256" key="5">
    <source>
        <dbReference type="ARBA" id="ARBA00022884"/>
    </source>
</evidence>
<dbReference type="GO" id="GO:0006355">
    <property type="term" value="P:regulation of DNA-templated transcription"/>
    <property type="evidence" value="ECO:0007669"/>
    <property type="project" value="InterPro"/>
</dbReference>
<evidence type="ECO:0000256" key="7">
    <source>
        <dbReference type="PROSITE-ProRule" id="PRU00322"/>
    </source>
</evidence>
<evidence type="ECO:0000256" key="3">
    <source>
        <dbReference type="ARBA" id="ARBA00022771"/>
    </source>
</evidence>
<evidence type="ECO:0000259" key="9">
    <source>
        <dbReference type="PROSITE" id="PS50199"/>
    </source>
</evidence>
<dbReference type="AlphaFoldDB" id="A0A5P1FQ43"/>
<dbReference type="InterPro" id="IPR036443">
    <property type="entry name" value="Znf_RanBP2_sf"/>
</dbReference>
<proteinExistence type="predicted"/>
<evidence type="ECO:0000313" key="11">
    <source>
        <dbReference type="Proteomes" id="UP000243459"/>
    </source>
</evidence>
<evidence type="ECO:0000313" key="10">
    <source>
        <dbReference type="EMBL" id="ONK80426.1"/>
    </source>
</evidence>
<dbReference type="GO" id="GO:0003723">
    <property type="term" value="F:RNA binding"/>
    <property type="evidence" value="ECO:0007669"/>
    <property type="project" value="UniProtKB-KW"/>
</dbReference>
<organism evidence="10 11">
    <name type="scientific">Asparagus officinalis</name>
    <name type="common">Garden asparagus</name>
    <dbReference type="NCBI Taxonomy" id="4686"/>
    <lineage>
        <taxon>Eukaryota</taxon>
        <taxon>Viridiplantae</taxon>
        <taxon>Streptophyta</taxon>
        <taxon>Embryophyta</taxon>
        <taxon>Tracheophyta</taxon>
        <taxon>Spermatophyta</taxon>
        <taxon>Magnoliopsida</taxon>
        <taxon>Liliopsida</taxon>
        <taxon>Asparagales</taxon>
        <taxon>Asparagaceae</taxon>
        <taxon>Asparagoideae</taxon>
        <taxon>Asparagus</taxon>
    </lineage>
</organism>
<gene>
    <name evidence="10" type="ORF">A4U43_C01F17600</name>
</gene>
<feature type="domain" description="RanBP2-type" evidence="9">
    <location>
        <begin position="99"/>
        <end position="130"/>
    </location>
</feature>
<evidence type="ECO:0000256" key="1">
    <source>
        <dbReference type="ARBA" id="ARBA00004123"/>
    </source>
</evidence>
<dbReference type="PROSITE" id="PS50199">
    <property type="entry name" value="ZF_RANBP2_2"/>
    <property type="match status" value="1"/>
</dbReference>
<keyword evidence="11" id="KW-1185">Reference proteome</keyword>
<dbReference type="SUPFAM" id="SSF90209">
    <property type="entry name" value="Ran binding protein zinc finger-like"/>
    <property type="match status" value="1"/>
</dbReference>
<dbReference type="OrthoDB" id="1878647at2759"/>
<dbReference type="Pfam" id="PF00641">
    <property type="entry name" value="Zn_ribbon_RanBP"/>
    <property type="match status" value="1"/>
</dbReference>
<dbReference type="Proteomes" id="UP000243459">
    <property type="component" value="Chromosome 1"/>
</dbReference>
<accession>A0A5P1FQ43</accession>
<dbReference type="PROSITE" id="PS01358">
    <property type="entry name" value="ZF_RANBP2_1"/>
    <property type="match status" value="1"/>
</dbReference>
<dbReference type="Gene3D" id="4.10.1060.10">
    <property type="entry name" value="Zinc finger, RanBP2-type"/>
    <property type="match status" value="1"/>
</dbReference>
<keyword evidence="5" id="KW-0694">RNA-binding</keyword>
<feature type="region of interest" description="Disordered" evidence="8">
    <location>
        <begin position="1"/>
        <end position="27"/>
    </location>
</feature>
<protein>
    <recommendedName>
        <fullName evidence="9">RanBP2-type domain-containing protein</fullName>
    </recommendedName>
</protein>
<dbReference type="InterPro" id="IPR034870">
    <property type="entry name" value="TET_fam"/>
</dbReference>
<keyword evidence="4" id="KW-0862">Zinc</keyword>
<dbReference type="SMART" id="SM00547">
    <property type="entry name" value="ZnF_RBZ"/>
    <property type="match status" value="1"/>
</dbReference>
<keyword evidence="2" id="KW-0479">Metal-binding</keyword>
<evidence type="ECO:0000256" key="4">
    <source>
        <dbReference type="ARBA" id="ARBA00022833"/>
    </source>
</evidence>
<dbReference type="GO" id="GO:0008270">
    <property type="term" value="F:zinc ion binding"/>
    <property type="evidence" value="ECO:0007669"/>
    <property type="project" value="UniProtKB-KW"/>
</dbReference>
<feature type="region of interest" description="Disordered" evidence="8">
    <location>
        <begin position="39"/>
        <end position="74"/>
    </location>
</feature>